<dbReference type="InterPro" id="IPR013087">
    <property type="entry name" value="Znf_C2H2_type"/>
</dbReference>
<evidence type="ECO:0000256" key="4">
    <source>
        <dbReference type="ARBA" id="ARBA00022771"/>
    </source>
</evidence>
<comment type="caution">
    <text evidence="12">The sequence shown here is derived from an EMBL/GenBank/DDBJ whole genome shotgun (WGS) entry which is preliminary data.</text>
</comment>
<feature type="compositionally biased region" description="Basic and acidic residues" evidence="8">
    <location>
        <begin position="447"/>
        <end position="457"/>
    </location>
</feature>
<dbReference type="GO" id="GO:0003006">
    <property type="term" value="P:developmental process involved in reproduction"/>
    <property type="evidence" value="ECO:0007669"/>
    <property type="project" value="UniProtKB-ARBA"/>
</dbReference>
<dbReference type="InterPro" id="IPR051095">
    <property type="entry name" value="Dros_DevTransReg"/>
</dbReference>
<dbReference type="EMBL" id="JBBCAQ010000010">
    <property type="protein sequence ID" value="KAK7601571.1"/>
    <property type="molecule type" value="Genomic_DNA"/>
</dbReference>
<feature type="domain" description="C2H2-type" evidence="10">
    <location>
        <begin position="522"/>
        <end position="549"/>
    </location>
</feature>
<evidence type="ECO:0000259" key="9">
    <source>
        <dbReference type="PROSITE" id="PS50097"/>
    </source>
</evidence>
<feature type="domain" description="C2H2-type" evidence="10">
    <location>
        <begin position="465"/>
        <end position="493"/>
    </location>
</feature>
<dbReference type="FunFam" id="1.10.238.10:FF:000001">
    <property type="entry name" value="Calmodulin 1"/>
    <property type="match status" value="1"/>
</dbReference>
<dbReference type="GO" id="GO:0008270">
    <property type="term" value="F:zinc ion binding"/>
    <property type="evidence" value="ECO:0007669"/>
    <property type="project" value="UniProtKB-KW"/>
</dbReference>
<dbReference type="GO" id="GO:0048513">
    <property type="term" value="P:animal organ development"/>
    <property type="evidence" value="ECO:0007669"/>
    <property type="project" value="UniProtKB-ARBA"/>
</dbReference>
<dbReference type="PANTHER" id="PTHR23110">
    <property type="entry name" value="BTB DOMAIN TRANSCRIPTION FACTOR"/>
    <property type="match status" value="1"/>
</dbReference>
<dbReference type="GO" id="GO:0005509">
    <property type="term" value="F:calcium ion binding"/>
    <property type="evidence" value="ECO:0007669"/>
    <property type="project" value="InterPro"/>
</dbReference>
<keyword evidence="5" id="KW-0862">Zinc</keyword>
<dbReference type="GO" id="GO:0045893">
    <property type="term" value="P:positive regulation of DNA-templated transcription"/>
    <property type="evidence" value="ECO:0007669"/>
    <property type="project" value="UniProtKB-ARBA"/>
</dbReference>
<dbReference type="PROSITE" id="PS00028">
    <property type="entry name" value="ZINC_FINGER_C2H2_1"/>
    <property type="match status" value="4"/>
</dbReference>
<dbReference type="PROSITE" id="PS50157">
    <property type="entry name" value="ZINC_FINGER_C2H2_2"/>
    <property type="match status" value="3"/>
</dbReference>
<feature type="compositionally biased region" description="Basic and acidic residues" evidence="8">
    <location>
        <begin position="291"/>
        <end position="306"/>
    </location>
</feature>
<dbReference type="GO" id="GO:0005694">
    <property type="term" value="C:chromosome"/>
    <property type="evidence" value="ECO:0007669"/>
    <property type="project" value="UniProtKB-ARBA"/>
</dbReference>
<keyword evidence="13" id="KW-1185">Reference proteome</keyword>
<dbReference type="InterPro" id="IPR011992">
    <property type="entry name" value="EF-hand-dom_pair"/>
</dbReference>
<dbReference type="InterPro" id="IPR002048">
    <property type="entry name" value="EF_hand_dom"/>
</dbReference>
<dbReference type="InterPro" id="IPR011333">
    <property type="entry name" value="SKP1/BTB/POZ_sf"/>
</dbReference>
<dbReference type="SUPFAM" id="SSF57667">
    <property type="entry name" value="beta-beta-alpha zinc fingers"/>
    <property type="match status" value="1"/>
</dbReference>
<dbReference type="AlphaFoldDB" id="A0AAN9TP41"/>
<keyword evidence="4 7" id="KW-0863">Zinc-finger</keyword>
<dbReference type="SUPFAM" id="SSF47473">
    <property type="entry name" value="EF-hand"/>
    <property type="match status" value="1"/>
</dbReference>
<evidence type="ECO:0000313" key="12">
    <source>
        <dbReference type="EMBL" id="KAK7601571.1"/>
    </source>
</evidence>
<dbReference type="SMART" id="SM00225">
    <property type="entry name" value="BTB"/>
    <property type="match status" value="1"/>
</dbReference>
<feature type="domain" description="EF-hand" evidence="11">
    <location>
        <begin position="3"/>
        <end position="38"/>
    </location>
</feature>
<dbReference type="GO" id="GO:0043565">
    <property type="term" value="F:sequence-specific DNA binding"/>
    <property type="evidence" value="ECO:0007669"/>
    <property type="project" value="UniProtKB-ARBA"/>
</dbReference>
<feature type="domain" description="BTB" evidence="9">
    <location>
        <begin position="165"/>
        <end position="236"/>
    </location>
</feature>
<evidence type="ECO:0000259" key="10">
    <source>
        <dbReference type="PROSITE" id="PS50157"/>
    </source>
</evidence>
<dbReference type="SUPFAM" id="SSF54695">
    <property type="entry name" value="POZ domain"/>
    <property type="match status" value="1"/>
</dbReference>
<dbReference type="InterPro" id="IPR000210">
    <property type="entry name" value="BTB/POZ_dom"/>
</dbReference>
<keyword evidence="3" id="KW-0677">Repeat</keyword>
<keyword evidence="2" id="KW-0479">Metal-binding</keyword>
<comment type="subcellular location">
    <subcellularLocation>
        <location evidence="1">Nucleus</location>
    </subcellularLocation>
</comment>
<evidence type="ECO:0000256" key="7">
    <source>
        <dbReference type="PROSITE-ProRule" id="PRU00042"/>
    </source>
</evidence>
<dbReference type="Gene3D" id="3.30.710.10">
    <property type="entry name" value="Potassium Channel Kv1.1, Chain A"/>
    <property type="match status" value="1"/>
</dbReference>
<sequence length="584" mass="65720">MLQYFSEANFAFDIYDFDGTGTVDALYLGDLLRACDLNPTNALIEKMGGTKKKGEKTLSVEEFLPIYSQTKKDKDHGVYEDFIECLKLYDKQENGLMLGAELLHILLSLGEKLTDAELDTITKDCLDPEDEDGMFMAENYQLKWHSHGAYLHTSIATLQRSQCFTDVTLCTLEGKCLMAHRFVLSACSSYFDKLLQQAYSLSHLSPMFIVLPPEVSYQTLSVLLQYMYSGEATVANSQLNNVLKAGEILKVRGLYQEADVANANIGDPKYVSSVQYVNPKVTGILTPQNSKDNKSHSSRKDNTKENAKVIRAKNANQKASITNLTNGAKFASDVTCKEKLSSESMKSEPLDDELLAKVIQEGPETQIVIKEEPLEWDTSSDVETHMTIQPDVSYASTDEQDDTENHFYAPLTCDLCQETFTTPALWVRHTQTHELTGEMPVVKRKRSADGDNDKSDSGSEYLPNLRCELCQEVYTSPAEWVRHIQSTHTDEQLAISNNYTFNEETETTFTPSSRRKLVNGRQQCPLCSKTFPSHASMMIHTRTHTGEKPYLCNVCEKGFNVKSNLLRHMRTLHDAVISPQMVKT</sequence>
<evidence type="ECO:0000259" key="11">
    <source>
        <dbReference type="PROSITE" id="PS50222"/>
    </source>
</evidence>
<dbReference type="Pfam" id="PF00651">
    <property type="entry name" value="BTB"/>
    <property type="match status" value="1"/>
</dbReference>
<feature type="region of interest" description="Disordered" evidence="8">
    <location>
        <begin position="438"/>
        <end position="459"/>
    </location>
</feature>
<feature type="domain" description="C2H2-type" evidence="10">
    <location>
        <begin position="550"/>
        <end position="573"/>
    </location>
</feature>
<dbReference type="FunFam" id="3.30.160.60:FF:001732">
    <property type="entry name" value="Zgc:162936"/>
    <property type="match status" value="1"/>
</dbReference>
<feature type="region of interest" description="Disordered" evidence="8">
    <location>
        <begin position="284"/>
        <end position="306"/>
    </location>
</feature>
<evidence type="ECO:0000256" key="3">
    <source>
        <dbReference type="ARBA" id="ARBA00022737"/>
    </source>
</evidence>
<reference evidence="12 13" key="1">
    <citation type="submission" date="2024-03" db="EMBL/GenBank/DDBJ databases">
        <title>Adaptation during the transition from Ophiocordyceps entomopathogen to insect associate is accompanied by gene loss and intensified selection.</title>
        <authorList>
            <person name="Ward C.M."/>
            <person name="Onetto C.A."/>
            <person name="Borneman A.R."/>
        </authorList>
    </citation>
    <scope>NUCLEOTIDE SEQUENCE [LARGE SCALE GENOMIC DNA]</scope>
    <source>
        <strain evidence="12">AWRI1</strain>
        <tissue evidence="12">Single Adult Female</tissue>
    </source>
</reference>
<dbReference type="SMART" id="SM00355">
    <property type="entry name" value="ZnF_C2H2"/>
    <property type="match status" value="4"/>
</dbReference>
<dbReference type="Proteomes" id="UP001367676">
    <property type="component" value="Unassembled WGS sequence"/>
</dbReference>
<dbReference type="Pfam" id="PF00096">
    <property type="entry name" value="zf-C2H2"/>
    <property type="match status" value="3"/>
</dbReference>
<evidence type="ECO:0000256" key="1">
    <source>
        <dbReference type="ARBA" id="ARBA00004123"/>
    </source>
</evidence>
<dbReference type="PROSITE" id="PS50097">
    <property type="entry name" value="BTB"/>
    <property type="match status" value="1"/>
</dbReference>
<organism evidence="12 13">
    <name type="scientific">Parthenolecanium corni</name>
    <dbReference type="NCBI Taxonomy" id="536013"/>
    <lineage>
        <taxon>Eukaryota</taxon>
        <taxon>Metazoa</taxon>
        <taxon>Ecdysozoa</taxon>
        <taxon>Arthropoda</taxon>
        <taxon>Hexapoda</taxon>
        <taxon>Insecta</taxon>
        <taxon>Pterygota</taxon>
        <taxon>Neoptera</taxon>
        <taxon>Paraneoptera</taxon>
        <taxon>Hemiptera</taxon>
        <taxon>Sternorrhyncha</taxon>
        <taxon>Coccoidea</taxon>
        <taxon>Coccidae</taxon>
        <taxon>Parthenolecanium</taxon>
    </lineage>
</organism>
<keyword evidence="6" id="KW-0539">Nucleus</keyword>
<dbReference type="GO" id="GO:0006357">
    <property type="term" value="P:regulation of transcription by RNA polymerase II"/>
    <property type="evidence" value="ECO:0007669"/>
    <property type="project" value="TreeGrafter"/>
</dbReference>
<dbReference type="Gene3D" id="1.10.238.10">
    <property type="entry name" value="EF-hand"/>
    <property type="match status" value="2"/>
</dbReference>
<evidence type="ECO:0000256" key="6">
    <source>
        <dbReference type="ARBA" id="ARBA00023242"/>
    </source>
</evidence>
<gene>
    <name evidence="12" type="ORF">V9T40_009012</name>
</gene>
<protein>
    <submittedName>
        <fullName evidence="12">Uncharacterized protein</fullName>
    </submittedName>
</protein>
<evidence type="ECO:0000256" key="8">
    <source>
        <dbReference type="SAM" id="MobiDB-lite"/>
    </source>
</evidence>
<evidence type="ECO:0000256" key="2">
    <source>
        <dbReference type="ARBA" id="ARBA00022723"/>
    </source>
</evidence>
<dbReference type="GO" id="GO:0005634">
    <property type="term" value="C:nucleus"/>
    <property type="evidence" value="ECO:0007669"/>
    <property type="project" value="UniProtKB-SubCell"/>
</dbReference>
<dbReference type="PANTHER" id="PTHR23110:SF93">
    <property type="entry name" value="ZINC FINGER AND BTB DOMAIN-CONTAINING PROTEIN 14-LIKE PROTEIN"/>
    <property type="match status" value="1"/>
</dbReference>
<dbReference type="InterPro" id="IPR036236">
    <property type="entry name" value="Znf_C2H2_sf"/>
</dbReference>
<proteinExistence type="predicted"/>
<accession>A0AAN9TP41</accession>
<dbReference type="Gene3D" id="3.30.160.60">
    <property type="entry name" value="Classic Zinc Finger"/>
    <property type="match status" value="3"/>
</dbReference>
<evidence type="ECO:0000313" key="13">
    <source>
        <dbReference type="Proteomes" id="UP001367676"/>
    </source>
</evidence>
<evidence type="ECO:0000256" key="5">
    <source>
        <dbReference type="ARBA" id="ARBA00022833"/>
    </source>
</evidence>
<dbReference type="GO" id="GO:0048666">
    <property type="term" value="P:neuron development"/>
    <property type="evidence" value="ECO:0007669"/>
    <property type="project" value="UniProtKB-ARBA"/>
</dbReference>
<name>A0AAN9TP41_9HEMI</name>
<dbReference type="PROSITE" id="PS50222">
    <property type="entry name" value="EF_HAND_2"/>
    <property type="match status" value="1"/>
</dbReference>